<evidence type="ECO:0000313" key="1">
    <source>
        <dbReference type="EMBL" id="KAH7848586.1"/>
    </source>
</evidence>
<dbReference type="Proteomes" id="UP000828048">
    <property type="component" value="Chromosome 7"/>
</dbReference>
<evidence type="ECO:0000313" key="2">
    <source>
        <dbReference type="Proteomes" id="UP000828048"/>
    </source>
</evidence>
<name>A0ACB7Y4W8_9ERIC</name>
<protein>
    <submittedName>
        <fullName evidence="1">Uncharacterized protein</fullName>
    </submittedName>
</protein>
<reference evidence="1 2" key="1">
    <citation type="journal article" date="2021" name="Hortic Res">
        <title>High-quality reference genome and annotation aids understanding of berry development for evergreen blueberry (Vaccinium darrowii).</title>
        <authorList>
            <person name="Yu J."/>
            <person name="Hulse-Kemp A.M."/>
            <person name="Babiker E."/>
            <person name="Staton M."/>
        </authorList>
    </citation>
    <scope>NUCLEOTIDE SEQUENCE [LARGE SCALE GENOMIC DNA]</scope>
    <source>
        <strain evidence="2">cv. NJ 8807/NJ 8810</strain>
        <tissue evidence="1">Young leaf</tissue>
    </source>
</reference>
<dbReference type="EMBL" id="CM037157">
    <property type="protein sequence ID" value="KAH7848586.1"/>
    <property type="molecule type" value="Genomic_DNA"/>
</dbReference>
<keyword evidence="2" id="KW-1185">Reference proteome</keyword>
<comment type="caution">
    <text evidence="1">The sequence shown here is derived from an EMBL/GenBank/DDBJ whole genome shotgun (WGS) entry which is preliminary data.</text>
</comment>
<organism evidence="1 2">
    <name type="scientific">Vaccinium darrowii</name>
    <dbReference type="NCBI Taxonomy" id="229202"/>
    <lineage>
        <taxon>Eukaryota</taxon>
        <taxon>Viridiplantae</taxon>
        <taxon>Streptophyta</taxon>
        <taxon>Embryophyta</taxon>
        <taxon>Tracheophyta</taxon>
        <taxon>Spermatophyta</taxon>
        <taxon>Magnoliopsida</taxon>
        <taxon>eudicotyledons</taxon>
        <taxon>Gunneridae</taxon>
        <taxon>Pentapetalae</taxon>
        <taxon>asterids</taxon>
        <taxon>Ericales</taxon>
        <taxon>Ericaceae</taxon>
        <taxon>Vaccinioideae</taxon>
        <taxon>Vaccinieae</taxon>
        <taxon>Vaccinium</taxon>
    </lineage>
</organism>
<sequence length="117" mass="12917">MSEYPSETTGGDEGEDDAFDLGGGCVTQPERKKRKLRSKVWNDFTRIEGRVPSEDTAVCKHCKKLFVADSAKGISHLKKHALNTCPVKNASRSVSKGPCDMTPKVEMGRLRKTFDEG</sequence>
<proteinExistence type="predicted"/>
<accession>A0ACB7Y4W8</accession>
<gene>
    <name evidence="1" type="ORF">Vadar_004806</name>
</gene>